<name>A0A3A4BE75_9ACTN</name>
<dbReference type="Proteomes" id="UP000265768">
    <property type="component" value="Unassembled WGS sequence"/>
</dbReference>
<keyword evidence="3" id="KW-1185">Reference proteome</keyword>
<dbReference type="OrthoDB" id="3213067at2"/>
<proteinExistence type="predicted"/>
<reference evidence="2 3" key="1">
    <citation type="submission" date="2018-09" db="EMBL/GenBank/DDBJ databases">
        <title>YIM 75507 draft genome.</title>
        <authorList>
            <person name="Tang S."/>
            <person name="Feng Y."/>
        </authorList>
    </citation>
    <scope>NUCLEOTIDE SEQUENCE [LARGE SCALE GENOMIC DNA]</scope>
    <source>
        <strain evidence="2 3">YIM 75507</strain>
    </source>
</reference>
<evidence type="ECO:0000313" key="3">
    <source>
        <dbReference type="Proteomes" id="UP000265768"/>
    </source>
</evidence>
<gene>
    <name evidence="2" type="ORF">D5H75_13830</name>
</gene>
<evidence type="ECO:0000313" key="2">
    <source>
        <dbReference type="EMBL" id="RJL32590.1"/>
    </source>
</evidence>
<dbReference type="AlphaFoldDB" id="A0A3A4BE75"/>
<feature type="compositionally biased region" description="Pro residues" evidence="1">
    <location>
        <begin position="196"/>
        <end position="209"/>
    </location>
</feature>
<organism evidence="2 3">
    <name type="scientific">Bailinhaonella thermotolerans</name>
    <dbReference type="NCBI Taxonomy" id="1070861"/>
    <lineage>
        <taxon>Bacteria</taxon>
        <taxon>Bacillati</taxon>
        <taxon>Actinomycetota</taxon>
        <taxon>Actinomycetes</taxon>
        <taxon>Streptosporangiales</taxon>
        <taxon>Streptosporangiaceae</taxon>
        <taxon>Bailinhaonella</taxon>
    </lineage>
</organism>
<comment type="caution">
    <text evidence="2">The sequence shown here is derived from an EMBL/GenBank/DDBJ whole genome shotgun (WGS) entry which is preliminary data.</text>
</comment>
<feature type="region of interest" description="Disordered" evidence="1">
    <location>
        <begin position="189"/>
        <end position="209"/>
    </location>
</feature>
<dbReference type="RefSeq" id="WP_119926839.1">
    <property type="nucleotide sequence ID" value="NZ_QZEY01000004.1"/>
</dbReference>
<evidence type="ECO:0000256" key="1">
    <source>
        <dbReference type="SAM" id="MobiDB-lite"/>
    </source>
</evidence>
<accession>A0A3A4BE75</accession>
<dbReference type="EMBL" id="QZEY01000004">
    <property type="protein sequence ID" value="RJL32590.1"/>
    <property type="molecule type" value="Genomic_DNA"/>
</dbReference>
<protein>
    <submittedName>
        <fullName evidence="2">Uncharacterized protein</fullName>
    </submittedName>
</protein>
<sequence>MDSFDRLPQPVRRAAALVHIGLRDGHPHADALVDLACALADRGHDGPAVREILERLPADLTPGDLARLGRALLDGVAFGSGSWAALEHALDVVRRDLRAAGVDGPVRLTLPDWDPEADAPRVEFRGFYQGLPVEPGPRPLLPMADAVQEVVIEESHQVWPVCPRHGLGLHPADERAPVWRCHRGHDVAPIGGLPPRHTPPGPHPRAPGA</sequence>